<protein>
    <recommendedName>
        <fullName evidence="1">CoA-binding domain-containing protein</fullName>
    </recommendedName>
</protein>
<evidence type="ECO:0000313" key="3">
    <source>
        <dbReference type="Proteomes" id="UP000000343"/>
    </source>
</evidence>
<feature type="domain" description="CoA-binding" evidence="1">
    <location>
        <begin position="10"/>
        <end position="103"/>
    </location>
</feature>
<dbReference type="Pfam" id="PF13380">
    <property type="entry name" value="CoA_binding_2"/>
    <property type="match status" value="1"/>
</dbReference>
<dbReference type="InterPro" id="IPR003781">
    <property type="entry name" value="CoA-bd"/>
</dbReference>
<evidence type="ECO:0000259" key="1">
    <source>
        <dbReference type="SMART" id="SM00881"/>
    </source>
</evidence>
<dbReference type="HOGENOM" id="CLU_112567_0_0_0"/>
<dbReference type="eggNOG" id="COG1832">
    <property type="taxonomic scope" value="Bacteria"/>
</dbReference>
<dbReference type="Gene3D" id="3.40.50.720">
    <property type="entry name" value="NAD(P)-binding Rossmann-like Domain"/>
    <property type="match status" value="1"/>
</dbReference>
<dbReference type="InterPro" id="IPR036291">
    <property type="entry name" value="NAD(P)-bd_dom_sf"/>
</dbReference>
<dbReference type="STRING" id="1198114.AciX9_2376"/>
<evidence type="ECO:0000313" key="2">
    <source>
        <dbReference type="EMBL" id="ADW69413.1"/>
    </source>
</evidence>
<dbReference type="SMART" id="SM00881">
    <property type="entry name" value="CoA_binding"/>
    <property type="match status" value="1"/>
</dbReference>
<dbReference type="KEGG" id="acm:AciX9_2376"/>
<dbReference type="AlphaFoldDB" id="E8X4K3"/>
<organism evidence="3">
    <name type="scientific">Granulicella tundricola (strain ATCC BAA-1859 / DSM 23138 / MP5ACTX9)</name>
    <dbReference type="NCBI Taxonomy" id="1198114"/>
    <lineage>
        <taxon>Bacteria</taxon>
        <taxon>Pseudomonadati</taxon>
        <taxon>Acidobacteriota</taxon>
        <taxon>Terriglobia</taxon>
        <taxon>Terriglobales</taxon>
        <taxon>Acidobacteriaceae</taxon>
        <taxon>Granulicella</taxon>
    </lineage>
</organism>
<sequence>MNEPEAIQAMLAAKTIAVIGLSEDASKPSHYVSAFMQAQGAKLLPINPAIDSVLGEKAYPSLTALPEKPDVVNVFRLPRFIPEIVDEMIALGLNKLWVQQGIVNLEAAAKAEAAGIQVVMDRCIMVEKRFQP</sequence>
<dbReference type="PaxDb" id="1198114-AciX9_2376"/>
<dbReference type="OrthoDB" id="9804695at2"/>
<dbReference type="PANTHER" id="PTHR33303">
    <property type="entry name" value="CYTOPLASMIC PROTEIN-RELATED"/>
    <property type="match status" value="1"/>
</dbReference>
<dbReference type="SUPFAM" id="SSF51735">
    <property type="entry name" value="NAD(P)-binding Rossmann-fold domains"/>
    <property type="match status" value="1"/>
</dbReference>
<dbReference type="Proteomes" id="UP000000343">
    <property type="component" value="Chromosome"/>
</dbReference>
<proteinExistence type="predicted"/>
<gene>
    <name evidence="2" type="ordered locus">AciX9_2376</name>
</gene>
<accession>E8X4K3</accession>
<name>E8X4K3_GRATM</name>
<dbReference type="RefSeq" id="WP_013580729.1">
    <property type="nucleotide sequence ID" value="NC_015064.1"/>
</dbReference>
<dbReference type="PANTHER" id="PTHR33303:SF2">
    <property type="entry name" value="COA-BINDING DOMAIN-CONTAINING PROTEIN"/>
    <property type="match status" value="1"/>
</dbReference>
<dbReference type="EMBL" id="CP002480">
    <property type="protein sequence ID" value="ADW69413.1"/>
    <property type="molecule type" value="Genomic_DNA"/>
</dbReference>
<reference evidence="3" key="1">
    <citation type="submission" date="2011-01" db="EMBL/GenBank/DDBJ databases">
        <title>Complete sequence of chromosome of Acidobacterium sp. MP5ACTX9.</title>
        <authorList>
            <consortium name="US DOE Joint Genome Institute"/>
            <person name="Lucas S."/>
            <person name="Copeland A."/>
            <person name="Lapidus A."/>
            <person name="Cheng J.-F."/>
            <person name="Goodwin L."/>
            <person name="Pitluck S."/>
            <person name="Teshima H."/>
            <person name="Detter J.C."/>
            <person name="Han C."/>
            <person name="Tapia R."/>
            <person name="Land M."/>
            <person name="Hauser L."/>
            <person name="Kyrpides N."/>
            <person name="Ivanova N."/>
            <person name="Ovchinnikova G."/>
            <person name="Pagani I."/>
            <person name="Rawat S.R."/>
            <person name="Mannisto M."/>
            <person name="Haggblom M.M."/>
            <person name="Woyke T."/>
        </authorList>
    </citation>
    <scope>NUCLEOTIDE SEQUENCE [LARGE SCALE GENOMIC DNA]</scope>
    <source>
        <strain evidence="3">MP5ACTX9</strain>
    </source>
</reference>
<keyword evidence="3" id="KW-1185">Reference proteome</keyword>